<comment type="caution">
    <text evidence="3">The sequence shown here is derived from an EMBL/GenBank/DDBJ whole genome shotgun (WGS) entry which is preliminary data.</text>
</comment>
<evidence type="ECO:0000256" key="2">
    <source>
        <dbReference type="SAM" id="SignalP"/>
    </source>
</evidence>
<keyword evidence="4" id="KW-1185">Reference proteome</keyword>
<dbReference type="RefSeq" id="WP_179530887.1">
    <property type="nucleotide sequence ID" value="NZ_BAAAPP010000004.1"/>
</dbReference>
<dbReference type="PROSITE" id="PS51257">
    <property type="entry name" value="PROKAR_LIPOPROTEIN"/>
    <property type="match status" value="1"/>
</dbReference>
<feature type="compositionally biased region" description="Low complexity" evidence="1">
    <location>
        <begin position="32"/>
        <end position="53"/>
    </location>
</feature>
<accession>A0A7Y9YEX9</accession>
<name>A0A7Y9YEX9_9ACTN</name>
<keyword evidence="2" id="KW-0732">Signal</keyword>
<dbReference type="AlphaFoldDB" id="A0A7Y9YEX9"/>
<proteinExistence type="predicted"/>
<feature type="signal peptide" evidence="2">
    <location>
        <begin position="1"/>
        <end position="23"/>
    </location>
</feature>
<feature type="chain" id="PRO_5039181498" evidence="2">
    <location>
        <begin position="24"/>
        <end position="195"/>
    </location>
</feature>
<gene>
    <name evidence="3" type="ORF">BKA05_001502</name>
</gene>
<evidence type="ECO:0000313" key="3">
    <source>
        <dbReference type="EMBL" id="NYI09987.1"/>
    </source>
</evidence>
<feature type="region of interest" description="Disordered" evidence="1">
    <location>
        <begin position="27"/>
        <end position="68"/>
    </location>
</feature>
<protein>
    <submittedName>
        <fullName evidence="3">Uncharacterized protein</fullName>
    </submittedName>
</protein>
<dbReference type="Proteomes" id="UP000537326">
    <property type="component" value="Unassembled WGS sequence"/>
</dbReference>
<evidence type="ECO:0000256" key="1">
    <source>
        <dbReference type="SAM" id="MobiDB-lite"/>
    </source>
</evidence>
<organism evidence="3 4">
    <name type="scientific">Nocardioides marinus</name>
    <dbReference type="NCBI Taxonomy" id="374514"/>
    <lineage>
        <taxon>Bacteria</taxon>
        <taxon>Bacillati</taxon>
        <taxon>Actinomycetota</taxon>
        <taxon>Actinomycetes</taxon>
        <taxon>Propionibacteriales</taxon>
        <taxon>Nocardioidaceae</taxon>
        <taxon>Nocardioides</taxon>
    </lineage>
</organism>
<dbReference type="EMBL" id="JACBZI010000001">
    <property type="protein sequence ID" value="NYI09987.1"/>
    <property type="molecule type" value="Genomic_DNA"/>
</dbReference>
<evidence type="ECO:0000313" key="4">
    <source>
        <dbReference type="Proteomes" id="UP000537326"/>
    </source>
</evidence>
<sequence length="195" mass="20623">MRLQRTAYAAVVPFLLTALVGCGSDTAETAADDSSPTPSASTSADPTTDPSADVSDEPSAEPSVDPDPAVVTGIEGTFDDEALTVTVEVPELVASDRVLLMYRQQKRDVRVAVESILVGDEPRLNGVWTDYSTEMSGRLKDVEATWDLAAGTITFTLRDHLNGTQATVAAIGLGPKDRYPVEPPADAVSTTIQRS</sequence>
<reference evidence="3 4" key="1">
    <citation type="submission" date="2020-07" db="EMBL/GenBank/DDBJ databases">
        <title>Sequencing the genomes of 1000 actinobacteria strains.</title>
        <authorList>
            <person name="Klenk H.-P."/>
        </authorList>
    </citation>
    <scope>NUCLEOTIDE SEQUENCE [LARGE SCALE GENOMIC DNA]</scope>
    <source>
        <strain evidence="3 4">DSM 18248</strain>
    </source>
</reference>